<dbReference type="InterPro" id="IPR001240">
    <property type="entry name" value="PRAI_dom"/>
</dbReference>
<dbReference type="CDD" id="cd00405">
    <property type="entry name" value="PRAI"/>
    <property type="match status" value="1"/>
</dbReference>
<evidence type="ECO:0000313" key="11">
    <source>
        <dbReference type="EMBL" id="RIY39669.1"/>
    </source>
</evidence>
<dbReference type="PANTHER" id="PTHR42894">
    <property type="entry name" value="N-(5'-PHOSPHORIBOSYL)ANTHRANILATE ISOMERASE"/>
    <property type="match status" value="1"/>
</dbReference>
<dbReference type="Proteomes" id="UP000266206">
    <property type="component" value="Unassembled WGS sequence"/>
</dbReference>
<evidence type="ECO:0000256" key="6">
    <source>
        <dbReference type="ARBA" id="ARBA00022822"/>
    </source>
</evidence>
<evidence type="ECO:0000256" key="7">
    <source>
        <dbReference type="ARBA" id="ARBA00023141"/>
    </source>
</evidence>
<keyword evidence="7 9" id="KW-0057">Aromatic amino acid biosynthesis</keyword>
<dbReference type="Gene3D" id="3.20.20.70">
    <property type="entry name" value="Aldolase class I"/>
    <property type="match status" value="1"/>
</dbReference>
<keyword evidence="6 9" id="KW-0822">Tryptophan biosynthesis</keyword>
<dbReference type="PANTHER" id="PTHR42894:SF1">
    <property type="entry name" value="N-(5'-PHOSPHORIBOSYL)ANTHRANILATE ISOMERASE"/>
    <property type="match status" value="1"/>
</dbReference>
<comment type="similarity">
    <text evidence="9">Belongs to the TrpF family.</text>
</comment>
<proteinExistence type="inferred from homology"/>
<keyword evidence="8 9" id="KW-0413">Isomerase</keyword>
<dbReference type="NCBIfam" id="NF002299">
    <property type="entry name" value="PRK01222.1-6"/>
    <property type="match status" value="1"/>
</dbReference>
<dbReference type="UniPathway" id="UPA00035">
    <property type="reaction ID" value="UER00042"/>
</dbReference>
<evidence type="ECO:0000256" key="4">
    <source>
        <dbReference type="ARBA" id="ARBA00022272"/>
    </source>
</evidence>
<reference evidence="11 12" key="1">
    <citation type="submission" date="2017-08" db="EMBL/GenBank/DDBJ databases">
        <title>Pusillimonas indicus sp. nov., a member of the family Alcaligenaceae isolated from surface seawater.</title>
        <authorList>
            <person name="Li J."/>
        </authorList>
    </citation>
    <scope>NUCLEOTIDE SEQUENCE [LARGE SCALE GENOMIC DNA]</scope>
    <source>
        <strain evidence="11 12">L52-1-41</strain>
    </source>
</reference>
<evidence type="ECO:0000259" key="10">
    <source>
        <dbReference type="Pfam" id="PF00697"/>
    </source>
</evidence>
<dbReference type="InterPro" id="IPR011060">
    <property type="entry name" value="RibuloseP-bd_barrel"/>
</dbReference>
<dbReference type="GO" id="GO:0004640">
    <property type="term" value="F:phosphoribosylanthranilate isomerase activity"/>
    <property type="evidence" value="ECO:0007669"/>
    <property type="project" value="UniProtKB-UniRule"/>
</dbReference>
<evidence type="ECO:0000256" key="8">
    <source>
        <dbReference type="ARBA" id="ARBA00023235"/>
    </source>
</evidence>
<evidence type="ECO:0000256" key="1">
    <source>
        <dbReference type="ARBA" id="ARBA00001164"/>
    </source>
</evidence>
<dbReference type="EMBL" id="NQYH01000014">
    <property type="protein sequence ID" value="RIY39669.1"/>
    <property type="molecule type" value="Genomic_DNA"/>
</dbReference>
<feature type="domain" description="N-(5'phosphoribosyl) anthranilate isomerase (PRAI)" evidence="10">
    <location>
        <begin position="5"/>
        <end position="209"/>
    </location>
</feature>
<accession>A0A3A1YR07</accession>
<comment type="caution">
    <text evidence="11">The sequence shown here is derived from an EMBL/GenBank/DDBJ whole genome shotgun (WGS) entry which is preliminary data.</text>
</comment>
<evidence type="ECO:0000256" key="3">
    <source>
        <dbReference type="ARBA" id="ARBA00012572"/>
    </source>
</evidence>
<dbReference type="Pfam" id="PF00697">
    <property type="entry name" value="PRAI"/>
    <property type="match status" value="1"/>
</dbReference>
<dbReference type="NCBIfam" id="NF002298">
    <property type="entry name" value="PRK01222.1-4"/>
    <property type="match status" value="1"/>
</dbReference>
<sequence length="214" mass="22704">MRTRVKICGLTRAEDVNAAVAAGADAVGLVFYPPSSRYVSPENACDLRSLVPAMVSVVALFVNASNEDVQQVIDQVQPDILQFHGDESPDECEQYGRRYMKAFRVGAPGLDTPQAVLETCRRYRSASAWLFDSYSAGYGGSGKQFDLGLLEMVIASPESRPVVLAGGLNVETVGAAIAHVAPFAVDVSSGVEISGGVKCAGKIRAFMQAVALSR</sequence>
<dbReference type="AlphaFoldDB" id="A0A3A1YR07"/>
<keyword evidence="5 9" id="KW-0028">Amino-acid biosynthesis</keyword>
<evidence type="ECO:0000256" key="9">
    <source>
        <dbReference type="HAMAP-Rule" id="MF_00135"/>
    </source>
</evidence>
<dbReference type="GO" id="GO:0000162">
    <property type="term" value="P:L-tryptophan biosynthetic process"/>
    <property type="evidence" value="ECO:0007669"/>
    <property type="project" value="UniProtKB-UniRule"/>
</dbReference>
<gene>
    <name evidence="9" type="primary">trpF</name>
    <name evidence="11" type="ORF">CJP73_13400</name>
</gene>
<dbReference type="SUPFAM" id="SSF51366">
    <property type="entry name" value="Ribulose-phoshate binding barrel"/>
    <property type="match status" value="1"/>
</dbReference>
<dbReference type="OrthoDB" id="9796196at2"/>
<evidence type="ECO:0000313" key="12">
    <source>
        <dbReference type="Proteomes" id="UP000266206"/>
    </source>
</evidence>
<dbReference type="InterPro" id="IPR013785">
    <property type="entry name" value="Aldolase_TIM"/>
</dbReference>
<evidence type="ECO:0000256" key="5">
    <source>
        <dbReference type="ARBA" id="ARBA00022605"/>
    </source>
</evidence>
<dbReference type="InterPro" id="IPR044643">
    <property type="entry name" value="TrpF_fam"/>
</dbReference>
<dbReference type="EC" id="5.3.1.24" evidence="3 9"/>
<comment type="pathway">
    <text evidence="2 9">Amino-acid biosynthesis; L-tryptophan biosynthesis; L-tryptophan from chorismate: step 3/5.</text>
</comment>
<protein>
    <recommendedName>
        <fullName evidence="4 9">N-(5'-phosphoribosyl)anthranilate isomerase</fullName>
        <shortName evidence="9">PRAI</shortName>
        <ecNumber evidence="3 9">5.3.1.24</ecNumber>
    </recommendedName>
</protein>
<dbReference type="HAMAP" id="MF_00135">
    <property type="entry name" value="PRAI"/>
    <property type="match status" value="1"/>
</dbReference>
<evidence type="ECO:0000256" key="2">
    <source>
        <dbReference type="ARBA" id="ARBA00004664"/>
    </source>
</evidence>
<comment type="catalytic activity">
    <reaction evidence="1 9">
        <text>N-(5-phospho-beta-D-ribosyl)anthranilate = 1-(2-carboxyphenylamino)-1-deoxy-D-ribulose 5-phosphate</text>
        <dbReference type="Rhea" id="RHEA:21540"/>
        <dbReference type="ChEBI" id="CHEBI:18277"/>
        <dbReference type="ChEBI" id="CHEBI:58613"/>
        <dbReference type="EC" id="5.3.1.24"/>
    </reaction>
</comment>
<dbReference type="RefSeq" id="WP_114420748.1">
    <property type="nucleotide sequence ID" value="NZ_NQYH01000014.1"/>
</dbReference>
<name>A0A3A1YR07_9BURK</name>
<organism evidence="11 12">
    <name type="scientific">Neopusillimonas maritima</name>
    <dbReference type="NCBI Taxonomy" id="2026239"/>
    <lineage>
        <taxon>Bacteria</taxon>
        <taxon>Pseudomonadati</taxon>
        <taxon>Pseudomonadota</taxon>
        <taxon>Betaproteobacteria</taxon>
        <taxon>Burkholderiales</taxon>
        <taxon>Alcaligenaceae</taxon>
        <taxon>Neopusillimonas</taxon>
    </lineage>
</organism>